<evidence type="ECO:0000313" key="11">
    <source>
        <dbReference type="Proteomes" id="UP000061382"/>
    </source>
</evidence>
<sequence>MIRHLFKLIWNQRKSNFLLITEIFFSFLVLFAVLSFIFYSYHNYTQPLGFKYDKVWQLWLSPNTDSAAHNIAVQEQMIQRVRTFPEVEYASLSNSNTPFAFSMMSSDLSYRGKKGVETNVFNVQDDYINVFDMKVSQGRWFGPQDNASLHDPIVINKKLQEELFGDEAAVGKLIRINDSTQYAVIGVVDHYRSYSEFDPEKAAYFHRINLDKDKSSIWNGLVIKVKPGAGVAFEEKMVRELSRIAKDWTIEVTTQEKMRQSKAKVTTVPMVALGLVCGFLVFNVALGLFGVLWYNINRRYAEIGLRRAIGASSKQIRNQFVGEVLVIATFGLLLGLVLAVQFPLLQVFQLSASIYWESIGAAAFVIFLLATICAIYPSYQASKIFPAVALHEE</sequence>
<gene>
    <name evidence="10" type="ORF">DC20_09580</name>
</gene>
<dbReference type="PANTHER" id="PTHR30572">
    <property type="entry name" value="MEMBRANE COMPONENT OF TRANSPORTER-RELATED"/>
    <property type="match status" value="1"/>
</dbReference>
<dbReference type="AlphaFoldDB" id="A0A0P0CBW5"/>
<evidence type="ECO:0000256" key="2">
    <source>
        <dbReference type="ARBA" id="ARBA00022475"/>
    </source>
</evidence>
<comment type="similarity">
    <text evidence="6">Belongs to the ABC-4 integral membrane protein family.</text>
</comment>
<evidence type="ECO:0000259" key="8">
    <source>
        <dbReference type="Pfam" id="PF02687"/>
    </source>
</evidence>
<organism evidence="10 11">
    <name type="scientific">Rufibacter tibetensis</name>
    <dbReference type="NCBI Taxonomy" id="512763"/>
    <lineage>
        <taxon>Bacteria</taxon>
        <taxon>Pseudomonadati</taxon>
        <taxon>Bacteroidota</taxon>
        <taxon>Cytophagia</taxon>
        <taxon>Cytophagales</taxon>
        <taxon>Hymenobacteraceae</taxon>
        <taxon>Rufibacter</taxon>
    </lineage>
</organism>
<dbReference type="Pfam" id="PF12704">
    <property type="entry name" value="MacB_PCD"/>
    <property type="match status" value="1"/>
</dbReference>
<evidence type="ECO:0000256" key="5">
    <source>
        <dbReference type="ARBA" id="ARBA00023136"/>
    </source>
</evidence>
<evidence type="ECO:0000256" key="4">
    <source>
        <dbReference type="ARBA" id="ARBA00022989"/>
    </source>
</evidence>
<name>A0A0P0CBW5_9BACT</name>
<dbReference type="GO" id="GO:0005886">
    <property type="term" value="C:plasma membrane"/>
    <property type="evidence" value="ECO:0007669"/>
    <property type="project" value="UniProtKB-SubCell"/>
</dbReference>
<feature type="transmembrane region" description="Helical" evidence="7">
    <location>
        <begin position="354"/>
        <end position="376"/>
    </location>
</feature>
<evidence type="ECO:0008006" key="12">
    <source>
        <dbReference type="Google" id="ProtNLM"/>
    </source>
</evidence>
<keyword evidence="11" id="KW-1185">Reference proteome</keyword>
<dbReference type="OrthoDB" id="8769057at2"/>
<keyword evidence="3 7" id="KW-0812">Transmembrane</keyword>
<dbReference type="PATRIC" id="fig|512763.3.peg.2114"/>
<feature type="transmembrane region" description="Helical" evidence="7">
    <location>
        <begin position="320"/>
        <end position="342"/>
    </location>
</feature>
<dbReference type="InterPro" id="IPR025857">
    <property type="entry name" value="MacB_PCD"/>
</dbReference>
<evidence type="ECO:0000256" key="7">
    <source>
        <dbReference type="SAM" id="Phobius"/>
    </source>
</evidence>
<feature type="domain" description="MacB-like periplasmic core" evidence="9">
    <location>
        <begin position="32"/>
        <end position="231"/>
    </location>
</feature>
<evidence type="ECO:0000259" key="9">
    <source>
        <dbReference type="Pfam" id="PF12704"/>
    </source>
</evidence>
<dbReference type="GO" id="GO:0022857">
    <property type="term" value="F:transmembrane transporter activity"/>
    <property type="evidence" value="ECO:0007669"/>
    <property type="project" value="TreeGrafter"/>
</dbReference>
<proteinExistence type="inferred from homology"/>
<dbReference type="Pfam" id="PF02687">
    <property type="entry name" value="FtsX"/>
    <property type="match status" value="1"/>
</dbReference>
<evidence type="ECO:0000256" key="3">
    <source>
        <dbReference type="ARBA" id="ARBA00022692"/>
    </source>
</evidence>
<dbReference type="InterPro" id="IPR050250">
    <property type="entry name" value="Macrolide_Exporter_MacB"/>
</dbReference>
<dbReference type="Proteomes" id="UP000061382">
    <property type="component" value="Chromosome"/>
</dbReference>
<feature type="transmembrane region" description="Helical" evidence="7">
    <location>
        <begin position="16"/>
        <end position="41"/>
    </location>
</feature>
<dbReference type="STRING" id="512763.DC20_09580"/>
<reference evidence="10 11" key="1">
    <citation type="submission" date="2015-08" db="EMBL/GenBank/DDBJ databases">
        <title>Complete genome sequence of Rufibacter tibetensis strain 1351t, a radiation-resistant bacterium from tibet plateau.</title>
        <authorList>
            <person name="Dai J."/>
        </authorList>
    </citation>
    <scope>NUCLEOTIDE SEQUENCE [LARGE SCALE GENOMIC DNA]</scope>
    <source>
        <strain evidence="10 11">1351</strain>
    </source>
</reference>
<feature type="domain" description="ABC3 transporter permease C-terminal" evidence="8">
    <location>
        <begin position="278"/>
        <end position="384"/>
    </location>
</feature>
<feature type="transmembrane region" description="Helical" evidence="7">
    <location>
        <begin position="270"/>
        <end position="296"/>
    </location>
</feature>
<evidence type="ECO:0000256" key="6">
    <source>
        <dbReference type="ARBA" id="ARBA00038076"/>
    </source>
</evidence>
<dbReference type="EMBL" id="CP012643">
    <property type="protein sequence ID" value="ALI99180.1"/>
    <property type="molecule type" value="Genomic_DNA"/>
</dbReference>
<accession>A0A0P0CBW5</accession>
<evidence type="ECO:0000313" key="10">
    <source>
        <dbReference type="EMBL" id="ALI99180.1"/>
    </source>
</evidence>
<keyword evidence="4 7" id="KW-1133">Transmembrane helix</keyword>
<protein>
    <recommendedName>
        <fullName evidence="12">ABC transporter permease</fullName>
    </recommendedName>
</protein>
<dbReference type="PANTHER" id="PTHR30572:SF4">
    <property type="entry name" value="ABC TRANSPORTER PERMEASE YTRF"/>
    <property type="match status" value="1"/>
</dbReference>
<keyword evidence="2" id="KW-1003">Cell membrane</keyword>
<comment type="subcellular location">
    <subcellularLocation>
        <location evidence="1">Cell membrane</location>
        <topology evidence="1">Multi-pass membrane protein</topology>
    </subcellularLocation>
</comment>
<keyword evidence="5 7" id="KW-0472">Membrane</keyword>
<dbReference type="KEGG" id="rti:DC20_09580"/>
<evidence type="ECO:0000256" key="1">
    <source>
        <dbReference type="ARBA" id="ARBA00004651"/>
    </source>
</evidence>
<dbReference type="InterPro" id="IPR003838">
    <property type="entry name" value="ABC3_permease_C"/>
</dbReference>